<accession>A0A4V3C686</accession>
<name>A0A4V3C686_9ACTN</name>
<gene>
    <name evidence="2" type="ORF">C8E87_8230</name>
</gene>
<evidence type="ECO:0000256" key="1">
    <source>
        <dbReference type="SAM" id="MobiDB-lite"/>
    </source>
</evidence>
<proteinExistence type="predicted"/>
<sequence>MLTASYANHRLDLIPGAGFQASPAGASRPAASAHRSPVVAVAAPLGREPQIALVLQALSRGHVVNVRGPCGIGKSTLLRHLASADAALPAPGASPGRHAAGNPVFPDHPRLPDGRAPADPAVPGDWWAPADSAVPGDWWAPADPAVPGDWRASADSAVSGAWWAPADPAVPGDWRASADPAVPARPWVYVHVSAGDEPEDVVEAVLGLLGHPGRPEALAHLRPVVALDCDAGGVAAVEALRPHCAVLVGSEQHVTGVPCELPGLAEEDAVVLLARDLGRDLDASERMAAARLTAAIEGSPLRLRQAAAVVREGRHTVEDLADAVTRDPAALTRMTLLGLDRVDRGALTVLGALAGMHLPAELVEIVTDAGNTREALLKLQRRRLVDVEEDRFGLPACRAPGNTALLFRTINLVSAVRDIAEFVRAADPGADGTITLAKALVTQTGELARRRQWAAVVTLVEAAEPILTVAGRWSTCHRLLTLGIEGARHVGDLASEALFHHEQGTLALCSGDHALARDELTQAVGQRARLGDNRGMEVSTHNLGLIPGHAPADQDETVAHDGGGAARGAGEALGAIPLRARSVGLEPPASTAAKSRGRLKAAAGTLVAVVILGLGVVDALWDTSDGAKGSTSPSSSPTPPATGTPPTGPNIPPPTRPPRTGPAPTGNPRNQEPGVPGTTRQTGNITPTRTPPVTTPGTTGPPPPRPPVLSPAEVDFGQFHLGGRFPERVLTLRNDDDVAVRYDQPKLTGSSFRVADTDGCAGVLPPLGSCRFTVAFGPQGPGATRAELTFPVAGFPAVRSELVAAAFRELTLSVTVERGATGKVSVPSAGRECAERACPPPVRVFASSVDLAAEVCEGCTIKWVCEPRATKCSVGMPADRAVEITVDPPGID</sequence>
<protein>
    <submittedName>
        <fullName evidence="2">Uncharacterized protein</fullName>
    </submittedName>
</protein>
<dbReference type="Proteomes" id="UP000294901">
    <property type="component" value="Unassembled WGS sequence"/>
</dbReference>
<dbReference type="AlphaFoldDB" id="A0A4V3C686"/>
<organism evidence="2 3">
    <name type="scientific">Paractinoplanes brasiliensis</name>
    <dbReference type="NCBI Taxonomy" id="52695"/>
    <lineage>
        <taxon>Bacteria</taxon>
        <taxon>Bacillati</taxon>
        <taxon>Actinomycetota</taxon>
        <taxon>Actinomycetes</taxon>
        <taxon>Micromonosporales</taxon>
        <taxon>Micromonosporaceae</taxon>
        <taxon>Paractinoplanes</taxon>
    </lineage>
</organism>
<dbReference type="SUPFAM" id="SSF52540">
    <property type="entry name" value="P-loop containing nucleoside triphosphate hydrolases"/>
    <property type="match status" value="1"/>
</dbReference>
<feature type="region of interest" description="Disordered" evidence="1">
    <location>
        <begin position="625"/>
        <end position="713"/>
    </location>
</feature>
<keyword evidence="3" id="KW-1185">Reference proteome</keyword>
<comment type="caution">
    <text evidence="2">The sequence shown here is derived from an EMBL/GenBank/DDBJ whole genome shotgun (WGS) entry which is preliminary data.</text>
</comment>
<dbReference type="GO" id="GO:0005975">
    <property type="term" value="P:carbohydrate metabolic process"/>
    <property type="evidence" value="ECO:0007669"/>
    <property type="project" value="UniProtKB-ARBA"/>
</dbReference>
<dbReference type="InterPro" id="IPR013783">
    <property type="entry name" value="Ig-like_fold"/>
</dbReference>
<feature type="compositionally biased region" description="Pro residues" evidence="1">
    <location>
        <begin position="689"/>
        <end position="709"/>
    </location>
</feature>
<dbReference type="InterPro" id="IPR027417">
    <property type="entry name" value="P-loop_NTPase"/>
</dbReference>
<evidence type="ECO:0000313" key="2">
    <source>
        <dbReference type="EMBL" id="TDO32758.1"/>
    </source>
</evidence>
<dbReference type="Gene3D" id="2.60.40.10">
    <property type="entry name" value="Immunoglobulins"/>
    <property type="match status" value="1"/>
</dbReference>
<feature type="compositionally biased region" description="Pro residues" evidence="1">
    <location>
        <begin position="636"/>
        <end position="661"/>
    </location>
</feature>
<evidence type="ECO:0000313" key="3">
    <source>
        <dbReference type="Proteomes" id="UP000294901"/>
    </source>
</evidence>
<dbReference type="EMBL" id="SNWR01000002">
    <property type="protein sequence ID" value="TDO32758.1"/>
    <property type="molecule type" value="Genomic_DNA"/>
</dbReference>
<dbReference type="RefSeq" id="WP_133878689.1">
    <property type="nucleotide sequence ID" value="NZ_BOMD01000092.1"/>
</dbReference>
<dbReference type="OrthoDB" id="3846495at2"/>
<reference evidence="2 3" key="1">
    <citation type="submission" date="2019-03" db="EMBL/GenBank/DDBJ databases">
        <title>Sequencing the genomes of 1000 actinobacteria strains.</title>
        <authorList>
            <person name="Klenk H.-P."/>
        </authorList>
    </citation>
    <scope>NUCLEOTIDE SEQUENCE [LARGE SCALE GENOMIC DNA]</scope>
    <source>
        <strain evidence="2 3">DSM 43805</strain>
    </source>
</reference>